<proteinExistence type="predicted"/>
<name>A0A9W9WRC4_9EURO</name>
<dbReference type="OrthoDB" id="3700556at2759"/>
<dbReference type="AlphaFoldDB" id="A0A9W9WRC4"/>
<organism evidence="1 2">
    <name type="scientific">Penicillium desertorum</name>
    <dbReference type="NCBI Taxonomy" id="1303715"/>
    <lineage>
        <taxon>Eukaryota</taxon>
        <taxon>Fungi</taxon>
        <taxon>Dikarya</taxon>
        <taxon>Ascomycota</taxon>
        <taxon>Pezizomycotina</taxon>
        <taxon>Eurotiomycetes</taxon>
        <taxon>Eurotiomycetidae</taxon>
        <taxon>Eurotiales</taxon>
        <taxon>Aspergillaceae</taxon>
        <taxon>Penicillium</taxon>
    </lineage>
</organism>
<evidence type="ECO:0000313" key="1">
    <source>
        <dbReference type="EMBL" id="KAJ5472276.1"/>
    </source>
</evidence>
<comment type="caution">
    <text evidence="1">The sequence shown here is derived from an EMBL/GenBank/DDBJ whole genome shotgun (WGS) entry which is preliminary data.</text>
</comment>
<keyword evidence="2" id="KW-1185">Reference proteome</keyword>
<evidence type="ECO:0000313" key="2">
    <source>
        <dbReference type="Proteomes" id="UP001147760"/>
    </source>
</evidence>
<accession>A0A9W9WRC4</accession>
<dbReference type="Proteomes" id="UP001147760">
    <property type="component" value="Unassembled WGS sequence"/>
</dbReference>
<protein>
    <submittedName>
        <fullName evidence="1">Uncharacterized protein</fullName>
    </submittedName>
</protein>
<gene>
    <name evidence="1" type="ORF">N7530_006277</name>
</gene>
<reference evidence="1" key="1">
    <citation type="submission" date="2022-12" db="EMBL/GenBank/DDBJ databases">
        <authorList>
            <person name="Petersen C."/>
        </authorList>
    </citation>
    <scope>NUCLEOTIDE SEQUENCE</scope>
    <source>
        <strain evidence="1">IBT 17660</strain>
    </source>
</reference>
<reference evidence="1" key="2">
    <citation type="journal article" date="2023" name="IMA Fungus">
        <title>Comparative genomic study of the Penicillium genus elucidates a diverse pangenome and 15 lateral gene transfer events.</title>
        <authorList>
            <person name="Petersen C."/>
            <person name="Sorensen T."/>
            <person name="Nielsen M.R."/>
            <person name="Sondergaard T.E."/>
            <person name="Sorensen J.L."/>
            <person name="Fitzpatrick D.A."/>
            <person name="Frisvad J.C."/>
            <person name="Nielsen K.L."/>
        </authorList>
    </citation>
    <scope>NUCLEOTIDE SEQUENCE</scope>
    <source>
        <strain evidence="1">IBT 17660</strain>
    </source>
</reference>
<dbReference type="EMBL" id="JAPWDO010000004">
    <property type="protein sequence ID" value="KAJ5472276.1"/>
    <property type="molecule type" value="Genomic_DNA"/>
</dbReference>
<sequence>MINSATHTFFYLTRLSHHPKSDSKPDFFFYTEANMIRHLRESQPDRITTEIAHFLAPLVIFPWGPLAMSYLGVPIVVGIVMVAVHDEDYPTACQKLKDSAFREIIPERTIPPDILTAIPDPDEALEEVKKEFQRLDRSTTTFEYPINHHLAGSVRLTLAPNSFANLPIPDMTGDVKQSTASTKGYDIYGNICQPLEEALVESFVKCVVDDKNDENAEFSGWGDRLSTWVAMMCGYLEVNNDILDSCRDERAVEWFSVNYGRIHEEKFGPLDRRVSKRLGSGHEMSVDMRGNPLPK</sequence>